<sequence length="43" mass="4597">MRSDLTARAPVRNPPISATTSGAGRTLSISAPLLHVRSQHFIL</sequence>
<protein>
    <submittedName>
        <fullName evidence="2">Uncharacterized protein</fullName>
    </submittedName>
</protein>
<reference evidence="2" key="1">
    <citation type="submission" date="2020-02" db="EMBL/GenBank/DDBJ databases">
        <authorList>
            <person name="Meier V. D."/>
        </authorList>
    </citation>
    <scope>NUCLEOTIDE SEQUENCE</scope>
    <source>
        <strain evidence="2">AVDCRST_MAG27</strain>
    </source>
</reference>
<evidence type="ECO:0000256" key="1">
    <source>
        <dbReference type="SAM" id="MobiDB-lite"/>
    </source>
</evidence>
<dbReference type="AlphaFoldDB" id="A0A6J4HGW8"/>
<dbReference type="EMBL" id="CADCTD010000015">
    <property type="protein sequence ID" value="CAA9222855.1"/>
    <property type="molecule type" value="Genomic_DNA"/>
</dbReference>
<organism evidence="2">
    <name type="scientific">uncultured Craurococcus sp</name>
    <dbReference type="NCBI Taxonomy" id="1135998"/>
    <lineage>
        <taxon>Bacteria</taxon>
        <taxon>Pseudomonadati</taxon>
        <taxon>Pseudomonadota</taxon>
        <taxon>Alphaproteobacteria</taxon>
        <taxon>Acetobacterales</taxon>
        <taxon>Acetobacteraceae</taxon>
        <taxon>Craurococcus</taxon>
        <taxon>environmental samples</taxon>
    </lineage>
</organism>
<feature type="region of interest" description="Disordered" evidence="1">
    <location>
        <begin position="1"/>
        <end position="23"/>
    </location>
</feature>
<proteinExistence type="predicted"/>
<evidence type="ECO:0000313" key="2">
    <source>
        <dbReference type="EMBL" id="CAA9222855.1"/>
    </source>
</evidence>
<gene>
    <name evidence="2" type="ORF">AVDCRST_MAG27-410</name>
</gene>
<accession>A0A6J4HGW8</accession>
<name>A0A6J4HGW8_9PROT</name>